<protein>
    <submittedName>
        <fullName evidence="2">Polysaccharide pyruvyl transferase family protein</fullName>
    </submittedName>
</protein>
<dbReference type="Pfam" id="PF04230">
    <property type="entry name" value="PS_pyruv_trans"/>
    <property type="match status" value="1"/>
</dbReference>
<keyword evidence="3" id="KW-1185">Reference proteome</keyword>
<dbReference type="Proteomes" id="UP001180087">
    <property type="component" value="Chromosome"/>
</dbReference>
<dbReference type="GO" id="GO:0016740">
    <property type="term" value="F:transferase activity"/>
    <property type="evidence" value="ECO:0007669"/>
    <property type="project" value="UniProtKB-KW"/>
</dbReference>
<evidence type="ECO:0000313" key="2">
    <source>
        <dbReference type="EMBL" id="WLV24398.1"/>
    </source>
</evidence>
<proteinExistence type="predicted"/>
<dbReference type="RefSeq" id="WP_348027380.1">
    <property type="nucleotide sequence ID" value="NZ_CP129113.1"/>
</dbReference>
<keyword evidence="2" id="KW-0808">Transferase</keyword>
<name>A0ABY9KUA4_9BACI</name>
<accession>A0ABY9KUA4</accession>
<dbReference type="EMBL" id="CP129113">
    <property type="protein sequence ID" value="WLV24398.1"/>
    <property type="molecule type" value="Genomic_DNA"/>
</dbReference>
<dbReference type="PANTHER" id="PTHR36836">
    <property type="entry name" value="COLANIC ACID BIOSYNTHESIS PROTEIN WCAK"/>
    <property type="match status" value="1"/>
</dbReference>
<dbReference type="InterPro" id="IPR007345">
    <property type="entry name" value="Polysacch_pyruvyl_Trfase"/>
</dbReference>
<organism evidence="2 3">
    <name type="scientific">Aciduricibacillus chroicocephali</name>
    <dbReference type="NCBI Taxonomy" id="3054939"/>
    <lineage>
        <taxon>Bacteria</taxon>
        <taxon>Bacillati</taxon>
        <taxon>Bacillota</taxon>
        <taxon>Bacilli</taxon>
        <taxon>Bacillales</taxon>
        <taxon>Bacillaceae</taxon>
        <taxon>Aciduricibacillus</taxon>
    </lineage>
</organism>
<evidence type="ECO:0000313" key="3">
    <source>
        <dbReference type="Proteomes" id="UP001180087"/>
    </source>
</evidence>
<sequence>MKIGIVGNYGNDNQGDEAILEGILIQVEEAFQLKRQEILVFTNNPLQTNMKFGVQTVPLFQNRRTDPMKFLATLLHNTPVIRKLDLLLMGGGGILQDLYRNNPIVYGMYSLMARRAKTPLMLYGPGVGPLRTKFGRAVISSIANNAAAVAVRDAESKQLLEDIGVRGEVHVISDPALFNEAPKKSERQGDGFRIGVTAVPYYKKPYWPSADSERYDRYITGMAANLDCLLEEIPNATLQFFSMKHPYDTESAKDIHALMKYKERAEVYDKGLNHREILELASGQDLVVGTRLHSLILSLVAQTPVIGVSYHEKVKDFMEMAECGDSVVPIDAFGEQGDLLFEKYQSLAADWTASCHRFEKVASKMRTKEPNGMELLKKHFIK</sequence>
<evidence type="ECO:0000259" key="1">
    <source>
        <dbReference type="Pfam" id="PF04230"/>
    </source>
</evidence>
<dbReference type="PANTHER" id="PTHR36836:SF1">
    <property type="entry name" value="COLANIC ACID BIOSYNTHESIS PROTEIN WCAK"/>
    <property type="match status" value="1"/>
</dbReference>
<reference evidence="2" key="1">
    <citation type="submission" date="2023-06" db="EMBL/GenBank/DDBJ databases">
        <title>A Treasure from Seagulls: Isolation and Description of Aciduricobacillus qingdaonensis gen. nov., sp. nov., a Rare Obligately Uric Acid-utilizing Member in the Family Bacillaceae.</title>
        <authorList>
            <person name="Liu W."/>
            <person name="Wang B."/>
        </authorList>
    </citation>
    <scope>NUCLEOTIDE SEQUENCE</scope>
    <source>
        <strain evidence="2">44XB</strain>
    </source>
</reference>
<gene>
    <name evidence="2" type="ORF">QR721_12260</name>
</gene>
<feature type="domain" description="Polysaccharide pyruvyl transferase" evidence="1">
    <location>
        <begin position="15"/>
        <end position="311"/>
    </location>
</feature>